<protein>
    <submittedName>
        <fullName evidence="3">Hypothetical_protein</fullName>
    </submittedName>
</protein>
<dbReference type="AlphaFoldDB" id="A0AA86QW27"/>
<comment type="caution">
    <text evidence="2">The sequence shown here is derived from an EMBL/GenBank/DDBJ whole genome shotgun (WGS) entry which is preliminary data.</text>
</comment>
<evidence type="ECO:0000256" key="1">
    <source>
        <dbReference type="SAM" id="MobiDB-lite"/>
    </source>
</evidence>
<organism evidence="2">
    <name type="scientific">Hexamita inflata</name>
    <dbReference type="NCBI Taxonomy" id="28002"/>
    <lineage>
        <taxon>Eukaryota</taxon>
        <taxon>Metamonada</taxon>
        <taxon>Diplomonadida</taxon>
        <taxon>Hexamitidae</taxon>
        <taxon>Hexamitinae</taxon>
        <taxon>Hexamita</taxon>
    </lineage>
</organism>
<dbReference type="EMBL" id="CATOUU010001012">
    <property type="protein sequence ID" value="CAI9967111.1"/>
    <property type="molecule type" value="Genomic_DNA"/>
</dbReference>
<evidence type="ECO:0000313" key="4">
    <source>
        <dbReference type="Proteomes" id="UP001642409"/>
    </source>
</evidence>
<reference evidence="3 4" key="2">
    <citation type="submission" date="2024-07" db="EMBL/GenBank/DDBJ databases">
        <authorList>
            <person name="Akdeniz Z."/>
        </authorList>
    </citation>
    <scope>NUCLEOTIDE SEQUENCE [LARGE SCALE GENOMIC DNA]</scope>
</reference>
<feature type="compositionally biased region" description="Low complexity" evidence="1">
    <location>
        <begin position="99"/>
        <end position="108"/>
    </location>
</feature>
<dbReference type="Gene3D" id="1.10.287.1490">
    <property type="match status" value="1"/>
</dbReference>
<accession>A0AA86QW27</accession>
<feature type="region of interest" description="Disordered" evidence="1">
    <location>
        <begin position="99"/>
        <end position="133"/>
    </location>
</feature>
<evidence type="ECO:0000313" key="2">
    <source>
        <dbReference type="EMBL" id="CAI9967111.1"/>
    </source>
</evidence>
<evidence type="ECO:0000313" key="3">
    <source>
        <dbReference type="EMBL" id="CAL6069675.1"/>
    </source>
</evidence>
<keyword evidence="4" id="KW-1185">Reference proteome</keyword>
<name>A0AA86QW27_9EUKA</name>
<sequence>MVQLFDYCQFSGTLHREANNPNTGGKSLANHRVRVNIVAPGTLFPFHIQEAQNGQSNNLGWVSADTLRPETAPQNNNEINDLRNRVNNLQRELDGVKIQQQDTQNQRQQQEHRANNLQNEVNQAKTEKSNAENRANNLQNELTQVRNQLQNELLSAKTECKNIKKQLEEQQNQSKKAEAQMNDLVQVERKKFEEEKKKLEEYEEANEKLKKDIAVLNKSYNDSQILNNKQVGDLMLKMEELKASCDKAAQEKQLVEQLKQLQFESQKNLQIENQKLKEQIAEQENNKKNEANQLLEFVTKQFQNEQQSKSQLESHNAKIIQLQAEINALKYENDLLKKLSLQEVPEPKSEIIHIKLPYEPFTPISHKQQKMMRIITDKLTNRKDEVANIICYLKDNWLNAEKENEDVAIKFAETERSLVLEAVKKVSEALPVQICE</sequence>
<feature type="compositionally biased region" description="Polar residues" evidence="1">
    <location>
        <begin position="115"/>
        <end position="124"/>
    </location>
</feature>
<reference evidence="2" key="1">
    <citation type="submission" date="2023-06" db="EMBL/GenBank/DDBJ databases">
        <authorList>
            <person name="Kurt Z."/>
        </authorList>
    </citation>
    <scope>NUCLEOTIDE SEQUENCE</scope>
</reference>
<dbReference type="EMBL" id="CAXDID020000279">
    <property type="protein sequence ID" value="CAL6069675.1"/>
    <property type="molecule type" value="Genomic_DNA"/>
</dbReference>
<dbReference type="Proteomes" id="UP001642409">
    <property type="component" value="Unassembled WGS sequence"/>
</dbReference>
<gene>
    <name evidence="3" type="ORF">HINF_LOCUS54090</name>
    <name evidence="2" type="ORF">HINF_LOCUS54756</name>
</gene>
<proteinExistence type="predicted"/>